<dbReference type="SMART" id="SM00222">
    <property type="entry name" value="Sec7"/>
    <property type="match status" value="1"/>
</dbReference>
<dbReference type="Gene3D" id="1.10.220.20">
    <property type="match status" value="1"/>
</dbReference>
<dbReference type="PANTHER" id="PTHR10663">
    <property type="entry name" value="GUANYL-NUCLEOTIDE EXCHANGE FACTOR"/>
    <property type="match status" value="1"/>
</dbReference>
<accession>A0A0H5C7S6</accession>
<dbReference type="InterPro" id="IPR000904">
    <property type="entry name" value="Sec7_dom"/>
</dbReference>
<feature type="domain" description="SEC7" evidence="7">
    <location>
        <begin position="692"/>
        <end position="880"/>
    </location>
</feature>
<dbReference type="Gene3D" id="1.10.1000.11">
    <property type="entry name" value="Arf Nucleotide-binding Site Opener,domain 2"/>
    <property type="match status" value="1"/>
</dbReference>
<organism evidence="8 9">
    <name type="scientific">Cyberlindnera jadinii (strain ATCC 18201 / CBS 1600 / BCRC 20928 / JCM 3617 / NBRC 0987 / NRRL Y-1542)</name>
    <name type="common">Torula yeast</name>
    <name type="synonym">Candida utilis</name>
    <dbReference type="NCBI Taxonomy" id="983966"/>
    <lineage>
        <taxon>Eukaryota</taxon>
        <taxon>Fungi</taxon>
        <taxon>Dikarya</taxon>
        <taxon>Ascomycota</taxon>
        <taxon>Saccharomycotina</taxon>
        <taxon>Saccharomycetes</taxon>
        <taxon>Phaffomycetales</taxon>
        <taxon>Phaffomycetaceae</taxon>
        <taxon>Cyberlindnera</taxon>
    </lineage>
</organism>
<dbReference type="Pfam" id="PF16213">
    <property type="entry name" value="DCB"/>
    <property type="match status" value="1"/>
</dbReference>
<comment type="subcellular location">
    <subcellularLocation>
        <location evidence="5">Cytoplasmic vesicle</location>
        <location evidence="5">COPI-coated vesicle membrane</location>
    </subcellularLocation>
</comment>
<gene>
    <name evidence="8" type="primary">SEC7</name>
    <name evidence="8" type="ORF">BN1211_4971</name>
</gene>
<feature type="compositionally biased region" description="Polar residues" evidence="6">
    <location>
        <begin position="1"/>
        <end position="24"/>
    </location>
</feature>
<dbReference type="Pfam" id="PF20252">
    <property type="entry name" value="BIG2_C"/>
    <property type="match status" value="1"/>
</dbReference>
<feature type="region of interest" description="Disordered" evidence="6">
    <location>
        <begin position="659"/>
        <end position="682"/>
    </location>
</feature>
<keyword evidence="1" id="KW-0813">Transport</keyword>
<dbReference type="InterPro" id="IPR015403">
    <property type="entry name" value="Mon2/Sec7/BIG1-like_HDS"/>
</dbReference>
<reference evidence="9" key="1">
    <citation type="journal article" date="2015" name="J. Biotechnol.">
        <title>The structure of the Cyberlindnera jadinii genome and its relation to Candida utilis analyzed by the occurrence of single nucleotide polymorphisms.</title>
        <authorList>
            <person name="Rupp O."/>
            <person name="Brinkrolf K."/>
            <person name="Buerth C."/>
            <person name="Kunigo M."/>
            <person name="Schneider J."/>
            <person name="Jaenicke S."/>
            <person name="Goesmann A."/>
            <person name="Puehler A."/>
            <person name="Jaeger K.-E."/>
            <person name="Ernst J.F."/>
        </authorList>
    </citation>
    <scope>NUCLEOTIDE SEQUENCE [LARGE SCALE GENOMIC DNA]</scope>
    <source>
        <strain evidence="9">ATCC 18201 / CBS 1600 / BCRC 20928 / JCM 3617 / NBRC 0987 / NRRL Y-1542</strain>
    </source>
</reference>
<dbReference type="InterPro" id="IPR032691">
    <property type="entry name" value="Mon2/Sec7/BIG1-like_HUS"/>
</dbReference>
<protein>
    <submittedName>
        <fullName evidence="8">SEC7 protein</fullName>
    </submittedName>
</protein>
<feature type="region of interest" description="Disordered" evidence="6">
    <location>
        <begin position="1"/>
        <end position="131"/>
    </location>
</feature>
<dbReference type="Proteomes" id="UP000038830">
    <property type="component" value="Unassembled WGS sequence"/>
</dbReference>
<sequence length="1815" mass="203627">MSQESLQENGTPNANETSPTSADSSVGGKELSGGQRSPRLNGSAADGEAAAGGADGVSVAEDDGAGEEPPVVEAGNAPGEEEVQEADVQEDDQEDVADAEQNSDLPTPLPKIVVSPERQHLRTTSNASLSSVGSRNASHLAFVKSAITLIADHKDSKKNTILLNSSKKTLEKLQSGFDSTLVFETLRTAIETKHQDVVVIALDCLSKVFTFQLFEQIQVPPSKSITALVDDSDIPQQSNITPPPRVNLVDAAVDTIAAAFQGEGSSEQIEIQVIRALVAAVLNESLPAHGSTLLKAVRQIYNIFILSLSPMNQGVAQASLTQIVNFVYEKVEKFTSKTLPKSPSTLDVDQSTNEPTQDEPLNLETLKSLNDEDERLVDQSNDIGDESELAVKDAFLIFRAMCKLSVKNLENDSLDMRSHAVRSKLISLHIIHSIIKEHIDVFLSTTVVIRSPSSKEDTIFVDAVRQYLCLSISRNAASAISPVFETTLEIFWLIMSNLRYQFKREIPVFLSEIYFPIAELKTATSHQKRYFLVVVQRLCNDPRALIEFYLNYDCDSSLPNICERLVDYLIKLALTRVEVTPKQKAEYKEHATKPIATYNLSQLPMLSISKLSTQISIPDSALPYPVEYALKVTSMDCIVGILRSLNSWAQKGLAPEMRSSSASNFRKRSSTGGSGSLPQLTLSTDEIDDPQEFENLKQRKTALQEGIRLFNFKAKKGIDYLIKQGFIESKEPQVIAKFLLNQHGLDKSVIGEYLGEGDDEHIAIMHAFVELMDFTNLKFVDAMRRFLQAFRLPGEAQKIDRYMLKFAERYVEGNPGVFANADTAYVLAYSVIMLNTDQHSKNVKNRMTVEDFLKNNSGIDNEQNLPDEFLTDIFNEIAKNEIKLQSEQHAALLSGELAPAQPQGFALFSGRDVNREAYIQASKEISNKTEKLFKTLGRSGKTVFYSASHIEHVKSIFDTLWMSFLAVLTSLLKSEDDEDAVASCLEGLKLAISISSIFDLEDARTSFIGALVQFTNLTNVKEMQNKNVEVILLLLKCGEQFGNHMKGSWRDILTTVSQTERLQLIAKGIQADVVPDVANARVHRTSLESVRSHNTGYFFGLGKKATPIEQAQIDHYDQRLDPEIGLRLASSEISIAIDKIFTQSSTLNGTAIVDFIKALTEVAFEEIESSSDSTTPRTFSLQKVIDVCHYNMGRIRVEYTSIWNVISEFFKKIIDKDHNLSVIFFALDSLRQLSMRFMDIEELAGFKFQEDFLKPFNYILQHANDLEVTDMILNCLSNLIQLKGSKIKSGWKTIFTALDYTANDTNENSVRKTYEIVDSVYRDHAETVLLQEETFGELVGVLATIAKNSKFQKVGLQSLNRTKKIIIRVAELTLDSQPDDPILKHHKDLFKDLWYPGLSSLNDVIMTSEDLEIRSRALNYMFDILVQFGNRFSPEFWDKICVELLFPIFGVLSKHWEINQFNSHDDMSVWLSTTLIQALRNMVALFTHYFDTLSRMLDGYLGLLISCICQENDTIARIGRSCFQQLITQNMDKFTQDHWDKVTDAFEKLFELTTVNELFDADPLRAESSIAESPSSVALNESESVDVGSTLSNGQSNGNVLKAKGSGELRSKSRTKNSIVIKCILQLLMIETVSELFEDEQFYDLVPYNNLMRLTSLLERSFRFSRKFNDDYNLRVRLWKSGVIDRLPNLLKQESSSAAVYIGVTFKVYSDAGKISQKQKDGISASLIPMCVSIIERYTQLDDNKQQRNVATWRPVVVEILQGYCELEEKDFIRNCPHVYDLMLNILDKSVPTELRTALKAFFGRVGDVYINEER</sequence>
<keyword evidence="2" id="KW-0963">Cytoplasm</keyword>
<name>A0A0H5C7S6_CYBJN</name>
<dbReference type="GO" id="GO:0015031">
    <property type="term" value="P:protein transport"/>
    <property type="evidence" value="ECO:0007669"/>
    <property type="project" value="UniProtKB-KW"/>
</dbReference>
<keyword evidence="4" id="KW-0472">Membrane</keyword>
<dbReference type="SUPFAM" id="SSF48425">
    <property type="entry name" value="Sec7 domain"/>
    <property type="match status" value="1"/>
</dbReference>
<dbReference type="FunFam" id="1.10.220.20:FF:000002">
    <property type="entry name" value="Brefeldin A-inhibited guanine nucleotide-exchange protein 1"/>
    <property type="match status" value="1"/>
</dbReference>
<dbReference type="GO" id="GO:0032012">
    <property type="term" value="P:regulation of ARF protein signal transduction"/>
    <property type="evidence" value="ECO:0007669"/>
    <property type="project" value="InterPro"/>
</dbReference>
<evidence type="ECO:0000256" key="4">
    <source>
        <dbReference type="ARBA" id="ARBA00023136"/>
    </source>
</evidence>
<evidence type="ECO:0000259" key="7">
    <source>
        <dbReference type="PROSITE" id="PS50190"/>
    </source>
</evidence>
<dbReference type="InterPro" id="IPR035999">
    <property type="entry name" value="Sec7_dom_sf"/>
</dbReference>
<dbReference type="Pfam" id="PF09324">
    <property type="entry name" value="Sec7-like_HDS"/>
    <property type="match status" value="1"/>
</dbReference>
<feature type="compositionally biased region" description="Low complexity" evidence="6">
    <location>
        <begin position="42"/>
        <end position="59"/>
    </location>
</feature>
<dbReference type="FunFam" id="1.10.1000.11:FF:000003">
    <property type="entry name" value="Brefeldin A-inhibited guanine nucleotide-exchange protein 1"/>
    <property type="match status" value="1"/>
</dbReference>
<evidence type="ECO:0000256" key="2">
    <source>
        <dbReference type="ARBA" id="ARBA00022490"/>
    </source>
</evidence>
<evidence type="ECO:0000313" key="9">
    <source>
        <dbReference type="Proteomes" id="UP000038830"/>
    </source>
</evidence>
<feature type="compositionally biased region" description="Polar residues" evidence="6">
    <location>
        <begin position="339"/>
        <end position="355"/>
    </location>
</feature>
<dbReference type="InterPro" id="IPR032629">
    <property type="entry name" value="DCB_dom"/>
</dbReference>
<dbReference type="InterPro" id="IPR023394">
    <property type="entry name" value="Sec7_C_sf"/>
</dbReference>
<evidence type="ECO:0000313" key="8">
    <source>
        <dbReference type="EMBL" id="CEP24206.1"/>
    </source>
</evidence>
<feature type="compositionally biased region" description="Acidic residues" evidence="6">
    <location>
        <begin position="79"/>
        <end position="98"/>
    </location>
</feature>
<evidence type="ECO:0000256" key="1">
    <source>
        <dbReference type="ARBA" id="ARBA00022448"/>
    </source>
</evidence>
<evidence type="ECO:0000256" key="3">
    <source>
        <dbReference type="ARBA" id="ARBA00022927"/>
    </source>
</evidence>
<dbReference type="EMBL" id="CDQK01000005">
    <property type="protein sequence ID" value="CEP24206.1"/>
    <property type="molecule type" value="Genomic_DNA"/>
</dbReference>
<keyword evidence="3" id="KW-0653">Protein transport</keyword>
<dbReference type="Pfam" id="PF12783">
    <property type="entry name" value="Sec7-like_HUS"/>
    <property type="match status" value="1"/>
</dbReference>
<dbReference type="InterPro" id="IPR016024">
    <property type="entry name" value="ARM-type_fold"/>
</dbReference>
<dbReference type="InterPro" id="IPR046455">
    <property type="entry name" value="Sec7/BIG1-like_C"/>
</dbReference>
<dbReference type="PANTHER" id="PTHR10663:SF375">
    <property type="entry name" value="LD29171P"/>
    <property type="match status" value="1"/>
</dbReference>
<evidence type="ECO:0000256" key="6">
    <source>
        <dbReference type="SAM" id="MobiDB-lite"/>
    </source>
</evidence>
<feature type="region of interest" description="Disordered" evidence="6">
    <location>
        <begin position="339"/>
        <end position="361"/>
    </location>
</feature>
<dbReference type="GO" id="GO:0030663">
    <property type="term" value="C:COPI-coated vesicle membrane"/>
    <property type="evidence" value="ECO:0007669"/>
    <property type="project" value="UniProtKB-SubCell"/>
</dbReference>
<dbReference type="GO" id="GO:0005085">
    <property type="term" value="F:guanyl-nucleotide exchange factor activity"/>
    <property type="evidence" value="ECO:0007669"/>
    <property type="project" value="InterPro"/>
</dbReference>
<proteinExistence type="predicted"/>
<evidence type="ECO:0000256" key="5">
    <source>
        <dbReference type="ARBA" id="ARBA00060451"/>
    </source>
</evidence>
<feature type="compositionally biased region" description="Polar residues" evidence="6">
    <location>
        <begin position="122"/>
        <end position="131"/>
    </location>
</feature>
<dbReference type="SUPFAM" id="SSF48371">
    <property type="entry name" value="ARM repeat"/>
    <property type="match status" value="1"/>
</dbReference>
<dbReference type="Pfam" id="PF01369">
    <property type="entry name" value="Sec7"/>
    <property type="match status" value="1"/>
</dbReference>
<dbReference type="PROSITE" id="PS50190">
    <property type="entry name" value="SEC7"/>
    <property type="match status" value="1"/>
</dbReference>
<dbReference type="CDD" id="cd00171">
    <property type="entry name" value="Sec7"/>
    <property type="match status" value="1"/>
</dbReference>